<gene>
    <name evidence="2" type="ORF">E2C01_042651</name>
</gene>
<comment type="caution">
    <text evidence="2">The sequence shown here is derived from an EMBL/GenBank/DDBJ whole genome shotgun (WGS) entry which is preliminary data.</text>
</comment>
<feature type="region of interest" description="Disordered" evidence="1">
    <location>
        <begin position="21"/>
        <end position="53"/>
    </location>
</feature>
<organism evidence="2 3">
    <name type="scientific">Portunus trituberculatus</name>
    <name type="common">Swimming crab</name>
    <name type="synonym">Neptunus trituberculatus</name>
    <dbReference type="NCBI Taxonomy" id="210409"/>
    <lineage>
        <taxon>Eukaryota</taxon>
        <taxon>Metazoa</taxon>
        <taxon>Ecdysozoa</taxon>
        <taxon>Arthropoda</taxon>
        <taxon>Crustacea</taxon>
        <taxon>Multicrustacea</taxon>
        <taxon>Malacostraca</taxon>
        <taxon>Eumalacostraca</taxon>
        <taxon>Eucarida</taxon>
        <taxon>Decapoda</taxon>
        <taxon>Pleocyemata</taxon>
        <taxon>Brachyura</taxon>
        <taxon>Eubrachyura</taxon>
        <taxon>Portunoidea</taxon>
        <taxon>Portunidae</taxon>
        <taxon>Portuninae</taxon>
        <taxon>Portunus</taxon>
    </lineage>
</organism>
<evidence type="ECO:0000313" key="2">
    <source>
        <dbReference type="EMBL" id="MPC48865.1"/>
    </source>
</evidence>
<dbReference type="EMBL" id="VSRR010008521">
    <property type="protein sequence ID" value="MPC48865.1"/>
    <property type="molecule type" value="Genomic_DNA"/>
</dbReference>
<name>A0A5B7FU49_PORTR</name>
<keyword evidence="3" id="KW-1185">Reference proteome</keyword>
<proteinExistence type="predicted"/>
<reference evidence="2 3" key="1">
    <citation type="submission" date="2019-05" db="EMBL/GenBank/DDBJ databases">
        <title>Another draft genome of Portunus trituberculatus and its Hox gene families provides insights of decapod evolution.</title>
        <authorList>
            <person name="Jeong J.-H."/>
            <person name="Song I."/>
            <person name="Kim S."/>
            <person name="Choi T."/>
            <person name="Kim D."/>
            <person name="Ryu S."/>
            <person name="Kim W."/>
        </authorList>
    </citation>
    <scope>NUCLEOTIDE SEQUENCE [LARGE SCALE GENOMIC DNA]</scope>
    <source>
        <tissue evidence="2">Muscle</tissue>
    </source>
</reference>
<evidence type="ECO:0000256" key="1">
    <source>
        <dbReference type="SAM" id="MobiDB-lite"/>
    </source>
</evidence>
<dbReference type="Proteomes" id="UP000324222">
    <property type="component" value="Unassembled WGS sequence"/>
</dbReference>
<sequence>MTLLSATNRDCKEARIHETRRWCDSASHHGSPLGESDLDDDGTAVVDGSSRSSGCEKFKQYNIINSYLRSYL</sequence>
<protein>
    <submittedName>
        <fullName evidence="2">Uncharacterized protein</fullName>
    </submittedName>
</protein>
<accession>A0A5B7FU49</accession>
<evidence type="ECO:0000313" key="3">
    <source>
        <dbReference type="Proteomes" id="UP000324222"/>
    </source>
</evidence>
<dbReference type="AlphaFoldDB" id="A0A5B7FU49"/>